<organism evidence="1 2">
    <name type="scientific">Aerophobetes bacterium</name>
    <dbReference type="NCBI Taxonomy" id="2030807"/>
    <lineage>
        <taxon>Bacteria</taxon>
        <taxon>Candidatus Aerophobota</taxon>
    </lineage>
</organism>
<feature type="non-terminal residue" evidence="1">
    <location>
        <position position="117"/>
    </location>
</feature>
<dbReference type="EMBL" id="SOKJ01000356">
    <property type="protein sequence ID" value="TET08434.1"/>
    <property type="molecule type" value="Genomic_DNA"/>
</dbReference>
<comment type="caution">
    <text evidence="1">The sequence shown here is derived from an EMBL/GenBank/DDBJ whole genome shotgun (WGS) entry which is preliminary data.</text>
</comment>
<evidence type="ECO:0000313" key="2">
    <source>
        <dbReference type="Proteomes" id="UP000316360"/>
    </source>
</evidence>
<dbReference type="Proteomes" id="UP000316360">
    <property type="component" value="Unassembled WGS sequence"/>
</dbReference>
<dbReference type="AlphaFoldDB" id="A0A523RRQ5"/>
<reference evidence="1 2" key="1">
    <citation type="submission" date="2019-03" db="EMBL/GenBank/DDBJ databases">
        <title>Metabolic potential of uncultured bacteria and archaea associated with petroleum seepage in deep-sea sediments.</title>
        <authorList>
            <person name="Dong X."/>
            <person name="Hubert C."/>
        </authorList>
    </citation>
    <scope>NUCLEOTIDE SEQUENCE [LARGE SCALE GENOMIC DNA]</scope>
    <source>
        <strain evidence="1">E44_bin7</strain>
    </source>
</reference>
<accession>A0A523RRQ5</accession>
<name>A0A523RRQ5_UNCAE</name>
<proteinExistence type="predicted"/>
<protein>
    <submittedName>
        <fullName evidence="1">Uncharacterized protein</fullName>
    </submittedName>
</protein>
<sequence>MVKRKRERIVRREKILIDGKEIEVDIFDAKVVLGSGEELESIEELLKEEEIEKAIQAALKEVETIAQKYPAKEKDIWYCYEVGKVLQFVDAKGFTDRKGLIWHRIAYDLRPDLFGGR</sequence>
<evidence type="ECO:0000313" key="1">
    <source>
        <dbReference type="EMBL" id="TET08434.1"/>
    </source>
</evidence>
<gene>
    <name evidence="1" type="ORF">E3J84_06220</name>
</gene>